<dbReference type="Gene3D" id="3.30.56.110">
    <property type="entry name" value="Protein of unknown function DUF2237"/>
    <property type="match status" value="1"/>
</dbReference>
<organism evidence="1 2">
    <name type="scientific">Marinicella litoralis</name>
    <dbReference type="NCBI Taxonomy" id="644220"/>
    <lineage>
        <taxon>Bacteria</taxon>
        <taxon>Pseudomonadati</taxon>
        <taxon>Pseudomonadota</taxon>
        <taxon>Gammaproteobacteria</taxon>
        <taxon>Lysobacterales</taxon>
        <taxon>Marinicellaceae</taxon>
        <taxon>Marinicella</taxon>
    </lineage>
</organism>
<dbReference type="PANTHER" id="PTHR37466">
    <property type="entry name" value="SLR1628 PROTEIN"/>
    <property type="match status" value="1"/>
</dbReference>
<protein>
    <recommendedName>
        <fullName evidence="3">DUF2237 domain-containing protein</fullName>
    </recommendedName>
</protein>
<evidence type="ECO:0000313" key="2">
    <source>
        <dbReference type="Proteomes" id="UP000295724"/>
    </source>
</evidence>
<evidence type="ECO:0000313" key="1">
    <source>
        <dbReference type="EMBL" id="TDR23257.1"/>
    </source>
</evidence>
<dbReference type="OrthoDB" id="9792525at2"/>
<dbReference type="InterPro" id="IPR018714">
    <property type="entry name" value="DUF2237"/>
</dbReference>
<dbReference type="Proteomes" id="UP000295724">
    <property type="component" value="Unassembled WGS sequence"/>
</dbReference>
<accession>A0A4R6XYF4</accession>
<comment type="caution">
    <text evidence="1">The sequence shown here is derived from an EMBL/GenBank/DDBJ whole genome shotgun (WGS) entry which is preliminary data.</text>
</comment>
<name>A0A4R6XYF4_9GAMM</name>
<dbReference type="Pfam" id="PF09996">
    <property type="entry name" value="DUF2237"/>
    <property type="match status" value="1"/>
</dbReference>
<dbReference type="EMBL" id="SNZB01000001">
    <property type="protein sequence ID" value="TDR23257.1"/>
    <property type="molecule type" value="Genomic_DNA"/>
</dbReference>
<dbReference type="AlphaFoldDB" id="A0A4R6XYF4"/>
<dbReference type="PANTHER" id="PTHR37466:SF1">
    <property type="entry name" value="SLR1628 PROTEIN"/>
    <property type="match status" value="1"/>
</dbReference>
<sequence>MIQHESLNVYGEVLESCCEDPVTGFFRDGCCNTADEDHGLHTVCVKLTDEFLQYSKKMGNDLSTPHPEFDFPGLKAGDQWCLCALRWLQAHQDGCAPKVNIRSTHLRTLDVVDINLLKAYAADLQ</sequence>
<gene>
    <name evidence="1" type="ORF">C8D91_0117</name>
</gene>
<dbReference type="RefSeq" id="WP_099018089.1">
    <property type="nucleotide sequence ID" value="NZ_NIHB01000001.1"/>
</dbReference>
<reference evidence="1 2" key="1">
    <citation type="submission" date="2019-03" db="EMBL/GenBank/DDBJ databases">
        <title>Genomic Encyclopedia of Type Strains, Phase IV (KMG-IV): sequencing the most valuable type-strain genomes for metagenomic binning, comparative biology and taxonomic classification.</title>
        <authorList>
            <person name="Goeker M."/>
        </authorList>
    </citation>
    <scope>NUCLEOTIDE SEQUENCE [LARGE SCALE GENOMIC DNA]</scope>
    <source>
        <strain evidence="1 2">DSM 25488</strain>
    </source>
</reference>
<keyword evidence="2" id="KW-1185">Reference proteome</keyword>
<proteinExistence type="predicted"/>
<evidence type="ECO:0008006" key="3">
    <source>
        <dbReference type="Google" id="ProtNLM"/>
    </source>
</evidence>